<name>A0A3G9IXD9_9ACTN</name>
<organism evidence="1 2">
    <name type="scientific">Nocardioides baekrokdamisoli</name>
    <dbReference type="NCBI Taxonomy" id="1804624"/>
    <lineage>
        <taxon>Bacteria</taxon>
        <taxon>Bacillati</taxon>
        <taxon>Actinomycetota</taxon>
        <taxon>Actinomycetes</taxon>
        <taxon>Propionibacteriales</taxon>
        <taxon>Nocardioidaceae</taxon>
        <taxon>Nocardioides</taxon>
    </lineage>
</organism>
<evidence type="ECO:0000313" key="1">
    <source>
        <dbReference type="EMBL" id="BBH15834.1"/>
    </source>
</evidence>
<gene>
    <name evidence="1" type="ORF">Back2_01210</name>
</gene>
<dbReference type="Proteomes" id="UP000271573">
    <property type="component" value="Chromosome"/>
</dbReference>
<sequence>MALRAVITAAATTAIGFRPGTGFLPRVAGRRWAGLRWADLGVALLVVLRVRVPELDDLLVLRVPVGEDVRVAMSQNYAIFTPVPRTTPVRVARRLSGPELE</sequence>
<dbReference type="KEGG" id="nbe:Back2_01210"/>
<evidence type="ECO:0000313" key="2">
    <source>
        <dbReference type="Proteomes" id="UP000271573"/>
    </source>
</evidence>
<dbReference type="EMBL" id="AP019307">
    <property type="protein sequence ID" value="BBH15834.1"/>
    <property type="molecule type" value="Genomic_DNA"/>
</dbReference>
<protein>
    <submittedName>
        <fullName evidence="1">Uncharacterized protein</fullName>
    </submittedName>
</protein>
<accession>A0A3G9IXD9</accession>
<reference evidence="1 2" key="1">
    <citation type="submission" date="2018-11" db="EMBL/GenBank/DDBJ databases">
        <title>Complete genome sequence of Nocardioides baekrokdamisoli strain KCTC 39748.</title>
        <authorList>
            <person name="Kang S.W."/>
            <person name="Lee K.C."/>
            <person name="Kim K.K."/>
            <person name="Kim J.S."/>
            <person name="Kim D.S."/>
            <person name="Ko S.H."/>
            <person name="Yang S.H."/>
            <person name="Shin Y.K."/>
            <person name="Lee J.S."/>
        </authorList>
    </citation>
    <scope>NUCLEOTIDE SEQUENCE [LARGE SCALE GENOMIC DNA]</scope>
    <source>
        <strain evidence="1 2">KCTC 39748</strain>
    </source>
</reference>
<keyword evidence="2" id="KW-1185">Reference proteome</keyword>
<dbReference type="AlphaFoldDB" id="A0A3G9IXD9"/>
<proteinExistence type="predicted"/>